<comment type="similarity">
    <text evidence="6">Belongs to the peptidase M48 family.</text>
</comment>
<evidence type="ECO:0000256" key="6">
    <source>
        <dbReference type="RuleBase" id="RU003983"/>
    </source>
</evidence>
<dbReference type="Pfam" id="PF01435">
    <property type="entry name" value="Peptidase_M48"/>
    <property type="match status" value="1"/>
</dbReference>
<evidence type="ECO:0000313" key="9">
    <source>
        <dbReference type="Proteomes" id="UP001237642"/>
    </source>
</evidence>
<keyword evidence="3 6" id="KW-0378">Hydrolase</keyword>
<evidence type="ECO:0000256" key="5">
    <source>
        <dbReference type="ARBA" id="ARBA00023049"/>
    </source>
</evidence>
<keyword evidence="4 6" id="KW-0862">Zinc</keyword>
<evidence type="ECO:0000256" key="1">
    <source>
        <dbReference type="ARBA" id="ARBA00022670"/>
    </source>
</evidence>
<evidence type="ECO:0000256" key="3">
    <source>
        <dbReference type="ARBA" id="ARBA00022801"/>
    </source>
</evidence>
<dbReference type="InterPro" id="IPR051156">
    <property type="entry name" value="Mito/Outer_Membr_Metalloprot"/>
</dbReference>
<dbReference type="GO" id="GO:0016020">
    <property type="term" value="C:membrane"/>
    <property type="evidence" value="ECO:0007669"/>
    <property type="project" value="TreeGrafter"/>
</dbReference>
<organism evidence="8 9">
    <name type="scientific">Heracleum sosnowskyi</name>
    <dbReference type="NCBI Taxonomy" id="360622"/>
    <lineage>
        <taxon>Eukaryota</taxon>
        <taxon>Viridiplantae</taxon>
        <taxon>Streptophyta</taxon>
        <taxon>Embryophyta</taxon>
        <taxon>Tracheophyta</taxon>
        <taxon>Spermatophyta</taxon>
        <taxon>Magnoliopsida</taxon>
        <taxon>eudicotyledons</taxon>
        <taxon>Gunneridae</taxon>
        <taxon>Pentapetalae</taxon>
        <taxon>asterids</taxon>
        <taxon>campanulids</taxon>
        <taxon>Apiales</taxon>
        <taxon>Apiaceae</taxon>
        <taxon>Apioideae</taxon>
        <taxon>apioid superclade</taxon>
        <taxon>Tordylieae</taxon>
        <taxon>Tordyliinae</taxon>
        <taxon>Heracleum</taxon>
    </lineage>
</organism>
<gene>
    <name evidence="8" type="ORF">POM88_032745</name>
</gene>
<keyword evidence="1 6" id="KW-0645">Protease</keyword>
<reference evidence="8" key="1">
    <citation type="submission" date="2023-02" db="EMBL/GenBank/DDBJ databases">
        <title>Genome of toxic invasive species Heracleum sosnowskyi carries increased number of genes despite the absence of recent whole-genome duplications.</title>
        <authorList>
            <person name="Schelkunov M."/>
            <person name="Shtratnikova V."/>
            <person name="Makarenko M."/>
            <person name="Klepikova A."/>
            <person name="Omelchenko D."/>
            <person name="Novikova G."/>
            <person name="Obukhova E."/>
            <person name="Bogdanov V."/>
            <person name="Penin A."/>
            <person name="Logacheva M."/>
        </authorList>
    </citation>
    <scope>NUCLEOTIDE SEQUENCE</scope>
    <source>
        <strain evidence="8">Hsosn_3</strain>
        <tissue evidence="8">Leaf</tissue>
    </source>
</reference>
<evidence type="ECO:0000256" key="4">
    <source>
        <dbReference type="ARBA" id="ARBA00022833"/>
    </source>
</evidence>
<evidence type="ECO:0000259" key="7">
    <source>
        <dbReference type="Pfam" id="PF01435"/>
    </source>
</evidence>
<reference evidence="8" key="2">
    <citation type="submission" date="2023-05" db="EMBL/GenBank/DDBJ databases">
        <authorList>
            <person name="Schelkunov M.I."/>
        </authorList>
    </citation>
    <scope>NUCLEOTIDE SEQUENCE</scope>
    <source>
        <strain evidence="8">Hsosn_3</strain>
        <tissue evidence="8">Leaf</tissue>
    </source>
</reference>
<comment type="cofactor">
    <cofactor evidence="6">
        <name>Zn(2+)</name>
        <dbReference type="ChEBI" id="CHEBI:29105"/>
    </cofactor>
    <text evidence="6">Binds 1 zinc ion per subunit.</text>
</comment>
<dbReference type="PANTHER" id="PTHR22726">
    <property type="entry name" value="METALLOENDOPEPTIDASE OMA1"/>
    <property type="match status" value="1"/>
</dbReference>
<keyword evidence="9" id="KW-1185">Reference proteome</keyword>
<feature type="domain" description="Peptidase M48" evidence="7">
    <location>
        <begin position="13"/>
        <end position="133"/>
    </location>
</feature>
<dbReference type="GO" id="GO:0046872">
    <property type="term" value="F:metal ion binding"/>
    <property type="evidence" value="ECO:0007669"/>
    <property type="project" value="UniProtKB-KW"/>
</dbReference>
<dbReference type="Proteomes" id="UP001237642">
    <property type="component" value="Unassembled WGS sequence"/>
</dbReference>
<keyword evidence="2" id="KW-0479">Metal-binding</keyword>
<accession>A0AAD8HZW4</accession>
<dbReference type="AlphaFoldDB" id="A0AAD8HZW4"/>
<protein>
    <recommendedName>
        <fullName evidence="7">Peptidase M48 domain-containing protein</fullName>
    </recommendedName>
</protein>
<sequence length="188" mass="21406">MNKSRFRVVVSHKPNKVATVIGHEVGHVVARHAAEGITRDLLIVIGRIILESLWAGSLPNDRITKVLKSIILEFPWSRRMEKEADYIGLLVMASAGYDPREAPKVYRMFDTFGKSSDSKHRMRTILMISFQHTHLAETEPKNCPKSEVMEEAMTRYSKVIETRLHHFLIYLELNLLNVLNLVGTGNGI</sequence>
<name>A0AAD8HZW4_9APIA</name>
<dbReference type="EMBL" id="JAUIZM010000007">
    <property type="protein sequence ID" value="KAK1376552.1"/>
    <property type="molecule type" value="Genomic_DNA"/>
</dbReference>
<dbReference type="GO" id="GO:0004222">
    <property type="term" value="F:metalloendopeptidase activity"/>
    <property type="evidence" value="ECO:0007669"/>
    <property type="project" value="InterPro"/>
</dbReference>
<dbReference type="InterPro" id="IPR001915">
    <property type="entry name" value="Peptidase_M48"/>
</dbReference>
<proteinExistence type="inferred from homology"/>
<evidence type="ECO:0000256" key="2">
    <source>
        <dbReference type="ARBA" id="ARBA00022723"/>
    </source>
</evidence>
<evidence type="ECO:0000313" key="8">
    <source>
        <dbReference type="EMBL" id="KAK1376552.1"/>
    </source>
</evidence>
<dbReference type="GO" id="GO:0051603">
    <property type="term" value="P:proteolysis involved in protein catabolic process"/>
    <property type="evidence" value="ECO:0007669"/>
    <property type="project" value="TreeGrafter"/>
</dbReference>
<dbReference type="PANTHER" id="PTHR22726:SF1">
    <property type="entry name" value="METALLOENDOPEPTIDASE OMA1, MITOCHONDRIAL"/>
    <property type="match status" value="1"/>
</dbReference>
<comment type="caution">
    <text evidence="8">The sequence shown here is derived from an EMBL/GenBank/DDBJ whole genome shotgun (WGS) entry which is preliminary data.</text>
</comment>
<keyword evidence="5 6" id="KW-0482">Metalloprotease</keyword>